<evidence type="ECO:0000313" key="9">
    <source>
        <dbReference type="Proteomes" id="UP000265581"/>
    </source>
</evidence>
<dbReference type="PANTHER" id="PTHR45677">
    <property type="entry name" value="GLUTAMATE DECARBOXYLASE-RELATED"/>
    <property type="match status" value="1"/>
</dbReference>
<dbReference type="InterPro" id="IPR002129">
    <property type="entry name" value="PyrdxlP-dep_de-COase"/>
</dbReference>
<dbReference type="PANTHER" id="PTHR45677:SF8">
    <property type="entry name" value="CYSTEINE SULFINIC ACID DECARBOXYLASE"/>
    <property type="match status" value="1"/>
</dbReference>
<dbReference type="EMBL" id="QUBR01000001">
    <property type="protein sequence ID" value="REK73887.1"/>
    <property type="molecule type" value="Genomic_DNA"/>
</dbReference>
<evidence type="ECO:0000256" key="4">
    <source>
        <dbReference type="ARBA" id="ARBA00022898"/>
    </source>
</evidence>
<dbReference type="Gene3D" id="3.40.640.10">
    <property type="entry name" value="Type I PLP-dependent aspartate aminotransferase-like (Major domain)"/>
    <property type="match status" value="1"/>
</dbReference>
<feature type="modified residue" description="N6-(pyridoxal phosphate)lysine" evidence="6">
    <location>
        <position position="275"/>
    </location>
</feature>
<organism evidence="8 9">
    <name type="scientific">Aeromicrobium endophyticum</name>
    <dbReference type="NCBI Taxonomy" id="2292704"/>
    <lineage>
        <taxon>Bacteria</taxon>
        <taxon>Bacillati</taxon>
        <taxon>Actinomycetota</taxon>
        <taxon>Actinomycetes</taxon>
        <taxon>Propionibacteriales</taxon>
        <taxon>Nocardioidaceae</taxon>
        <taxon>Aeromicrobium</taxon>
    </lineage>
</organism>
<keyword evidence="4 6" id="KW-0663">Pyridoxal phosphate</keyword>
<comment type="similarity">
    <text evidence="2 7">Belongs to the group II decarboxylase family.</text>
</comment>
<evidence type="ECO:0000313" key="8">
    <source>
        <dbReference type="EMBL" id="REK73887.1"/>
    </source>
</evidence>
<evidence type="ECO:0000256" key="3">
    <source>
        <dbReference type="ARBA" id="ARBA00022793"/>
    </source>
</evidence>
<evidence type="ECO:0000256" key="7">
    <source>
        <dbReference type="RuleBase" id="RU000382"/>
    </source>
</evidence>
<evidence type="ECO:0000256" key="1">
    <source>
        <dbReference type="ARBA" id="ARBA00001933"/>
    </source>
</evidence>
<evidence type="ECO:0000256" key="6">
    <source>
        <dbReference type="PIRSR" id="PIRSR602129-50"/>
    </source>
</evidence>
<comment type="cofactor">
    <cofactor evidence="1 6 7">
        <name>pyridoxal 5'-phosphate</name>
        <dbReference type="ChEBI" id="CHEBI:597326"/>
    </cofactor>
</comment>
<name>A0A371PD95_9ACTN</name>
<keyword evidence="8" id="KW-0032">Aminotransferase</keyword>
<dbReference type="Proteomes" id="UP000265581">
    <property type="component" value="Unassembled WGS sequence"/>
</dbReference>
<protein>
    <submittedName>
        <fullName evidence="8">Aminotransferase class V-fold PLP-dependent enzyme</fullName>
    </submittedName>
</protein>
<keyword evidence="9" id="KW-1185">Reference proteome</keyword>
<dbReference type="GO" id="GO:0005737">
    <property type="term" value="C:cytoplasm"/>
    <property type="evidence" value="ECO:0007669"/>
    <property type="project" value="TreeGrafter"/>
</dbReference>
<reference evidence="8 9" key="1">
    <citation type="submission" date="2018-08" db="EMBL/GenBank/DDBJ databases">
        <title>Aeromicrobium sp. M2KJ-4, whole genome shotgun sequence.</title>
        <authorList>
            <person name="Tuo L."/>
        </authorList>
    </citation>
    <scope>NUCLEOTIDE SEQUENCE [LARGE SCALE GENOMIC DNA]</scope>
    <source>
        <strain evidence="8 9">M2KJ-4</strain>
    </source>
</reference>
<evidence type="ECO:0000256" key="5">
    <source>
        <dbReference type="ARBA" id="ARBA00023239"/>
    </source>
</evidence>
<keyword evidence="5 7" id="KW-0456">Lyase</keyword>
<dbReference type="InterPro" id="IPR015422">
    <property type="entry name" value="PyrdxlP-dep_Trfase_small"/>
</dbReference>
<dbReference type="SUPFAM" id="SSF53383">
    <property type="entry name" value="PLP-dependent transferases"/>
    <property type="match status" value="1"/>
</dbReference>
<dbReference type="InterPro" id="IPR015424">
    <property type="entry name" value="PyrdxlP-dep_Trfase"/>
</dbReference>
<dbReference type="GO" id="GO:0030170">
    <property type="term" value="F:pyridoxal phosphate binding"/>
    <property type="evidence" value="ECO:0007669"/>
    <property type="project" value="InterPro"/>
</dbReference>
<dbReference type="GO" id="GO:0008483">
    <property type="term" value="F:transaminase activity"/>
    <property type="evidence" value="ECO:0007669"/>
    <property type="project" value="UniProtKB-KW"/>
</dbReference>
<dbReference type="Gene3D" id="3.90.1150.10">
    <property type="entry name" value="Aspartate Aminotransferase, domain 1"/>
    <property type="match status" value="1"/>
</dbReference>
<proteinExistence type="inferred from homology"/>
<dbReference type="InterPro" id="IPR015421">
    <property type="entry name" value="PyrdxlP-dep_Trfase_major"/>
</dbReference>
<keyword evidence="8" id="KW-0808">Transferase</keyword>
<dbReference type="Pfam" id="PF00282">
    <property type="entry name" value="Pyridoxal_deC"/>
    <property type="match status" value="1"/>
</dbReference>
<dbReference type="GO" id="GO:0004058">
    <property type="term" value="F:aromatic-L-amino-acid decarboxylase activity"/>
    <property type="evidence" value="ECO:0007669"/>
    <property type="project" value="UniProtKB-ARBA"/>
</dbReference>
<dbReference type="GO" id="GO:0019752">
    <property type="term" value="P:carboxylic acid metabolic process"/>
    <property type="evidence" value="ECO:0007669"/>
    <property type="project" value="InterPro"/>
</dbReference>
<gene>
    <name evidence="8" type="ORF">DX116_10320</name>
</gene>
<evidence type="ECO:0000256" key="2">
    <source>
        <dbReference type="ARBA" id="ARBA00009533"/>
    </source>
</evidence>
<dbReference type="OrthoDB" id="3335676at2"/>
<comment type="caution">
    <text evidence="8">The sequence shown here is derived from an EMBL/GenBank/DDBJ whole genome shotgun (WGS) entry which is preliminary data.</text>
</comment>
<accession>A0A371PD95</accession>
<keyword evidence="3" id="KW-0210">Decarboxylase</keyword>
<sequence>MHDFAIQDRQVLSDLASWIADRRSTSSSVRPGRTGALPSVTSGGIGIHATWAAMRDLLLPTAFPTDHPRYLAFVGGAPTPAAIIADAALSAAAVYGGTELEAGDVVAAERQAVRWLCDVVGYPEQSHGVFVSGGSLANLSALVAARHGIESPGGGPPDVIVASGAAHSSIRAAAAIMGCRVVSAGSPDEPLDAETLTEVLDSLDPRDVVAVVANAGATNTGAIDALDEIADCCEVRGIWLHVDAAYGGAALLARSRREQFAGIQRADSVTIDPHKWLFTPFDCAAVLYLDPSVARAAHQQRADYLEVVADDDDNPADYAAHLSRRARGVPVWASLVANGTDAYVDAVETCLATAGYAAKQVEARASLDLVAEPRLSVVLFRRRGWLPVDYARWSAQAHARGTALVTPTRFGGETVLRLCFVNPLTTPADVDLVLDSLEPEAPHTWQPAVRHPSDPGRGR</sequence>
<dbReference type="AlphaFoldDB" id="A0A371PD95"/>
<dbReference type="RefSeq" id="WP_119703996.1">
    <property type="nucleotide sequence ID" value="NZ_JBHSOI010000001.1"/>
</dbReference>